<organism evidence="1 2">
    <name type="scientific">Hypholoma sublateritium (strain FD-334 SS-4)</name>
    <dbReference type="NCBI Taxonomy" id="945553"/>
    <lineage>
        <taxon>Eukaryota</taxon>
        <taxon>Fungi</taxon>
        <taxon>Dikarya</taxon>
        <taxon>Basidiomycota</taxon>
        <taxon>Agaricomycotina</taxon>
        <taxon>Agaricomycetes</taxon>
        <taxon>Agaricomycetidae</taxon>
        <taxon>Agaricales</taxon>
        <taxon>Agaricineae</taxon>
        <taxon>Strophariaceae</taxon>
        <taxon>Hypholoma</taxon>
    </lineage>
</organism>
<sequence length="65" mass="7275">MVASGNISQPERDAHCYAERWLPSGDAYEFTKEPTAAPPAELMRQFRAIVEGISVLGRPTNLLEW</sequence>
<accession>A0A0D2LGG0</accession>
<dbReference type="OrthoDB" id="2322999at2759"/>
<keyword evidence="2" id="KW-1185">Reference proteome</keyword>
<proteinExistence type="predicted"/>
<feature type="non-terminal residue" evidence="1">
    <location>
        <position position="1"/>
    </location>
</feature>
<name>A0A0D2LGG0_HYPSF</name>
<dbReference type="EMBL" id="KN817527">
    <property type="protein sequence ID" value="KJA26682.1"/>
    <property type="molecule type" value="Genomic_DNA"/>
</dbReference>
<gene>
    <name evidence="1" type="ORF">HYPSUDRAFT_36405</name>
</gene>
<protein>
    <submittedName>
        <fullName evidence="1">Uncharacterized protein</fullName>
    </submittedName>
</protein>
<dbReference type="STRING" id="945553.A0A0D2LGG0"/>
<dbReference type="AlphaFoldDB" id="A0A0D2LGG0"/>
<evidence type="ECO:0000313" key="1">
    <source>
        <dbReference type="EMBL" id="KJA26682.1"/>
    </source>
</evidence>
<reference evidence="2" key="1">
    <citation type="submission" date="2014-04" db="EMBL/GenBank/DDBJ databases">
        <title>Evolutionary Origins and Diversification of the Mycorrhizal Mutualists.</title>
        <authorList>
            <consortium name="DOE Joint Genome Institute"/>
            <consortium name="Mycorrhizal Genomics Consortium"/>
            <person name="Kohler A."/>
            <person name="Kuo A."/>
            <person name="Nagy L.G."/>
            <person name="Floudas D."/>
            <person name="Copeland A."/>
            <person name="Barry K.W."/>
            <person name="Cichocki N."/>
            <person name="Veneault-Fourrey C."/>
            <person name="LaButti K."/>
            <person name="Lindquist E.A."/>
            <person name="Lipzen A."/>
            <person name="Lundell T."/>
            <person name="Morin E."/>
            <person name="Murat C."/>
            <person name="Riley R."/>
            <person name="Ohm R."/>
            <person name="Sun H."/>
            <person name="Tunlid A."/>
            <person name="Henrissat B."/>
            <person name="Grigoriev I.V."/>
            <person name="Hibbett D.S."/>
            <person name="Martin F."/>
        </authorList>
    </citation>
    <scope>NUCLEOTIDE SEQUENCE [LARGE SCALE GENOMIC DNA]</scope>
    <source>
        <strain evidence="2">FD-334 SS-4</strain>
    </source>
</reference>
<evidence type="ECO:0000313" key="2">
    <source>
        <dbReference type="Proteomes" id="UP000054270"/>
    </source>
</evidence>
<dbReference type="Proteomes" id="UP000054270">
    <property type="component" value="Unassembled WGS sequence"/>
</dbReference>